<dbReference type="InterPro" id="IPR002194">
    <property type="entry name" value="Chaperonin_TCP-1_CS"/>
</dbReference>
<dbReference type="CDD" id="cd00309">
    <property type="entry name" value="chaperonin_type_I_II"/>
    <property type="match status" value="1"/>
</dbReference>
<keyword evidence="4" id="KW-0067">ATP-binding</keyword>
<name>A0A1M5N791_9FIRM</name>
<dbReference type="Gene3D" id="3.50.7.10">
    <property type="entry name" value="GroEL"/>
    <property type="match status" value="1"/>
</dbReference>
<dbReference type="Gene3D" id="1.10.560.10">
    <property type="entry name" value="GroEL-like equatorial domain"/>
    <property type="match status" value="1"/>
</dbReference>
<dbReference type="InterPro" id="IPR027410">
    <property type="entry name" value="TCP-1-like_intermed_sf"/>
</dbReference>
<reference evidence="7" key="1">
    <citation type="submission" date="2016-11" db="EMBL/GenBank/DDBJ databases">
        <authorList>
            <person name="Varghese N."/>
            <person name="Submissions S."/>
        </authorList>
    </citation>
    <scope>NUCLEOTIDE SEQUENCE [LARGE SCALE GENOMIC DNA]</scope>
    <source>
        <strain evidence="7">DSM 11003</strain>
    </source>
</reference>
<dbReference type="GO" id="GO:0051082">
    <property type="term" value="F:unfolded protein binding"/>
    <property type="evidence" value="ECO:0007669"/>
    <property type="project" value="InterPro"/>
</dbReference>
<evidence type="ECO:0000313" key="6">
    <source>
        <dbReference type="EMBL" id="SHG85361.1"/>
    </source>
</evidence>
<dbReference type="InterPro" id="IPR027409">
    <property type="entry name" value="GroEL-like_apical_dom_sf"/>
</dbReference>
<comment type="similarity">
    <text evidence="1">Belongs to the chaperonin (HSP60) family.</text>
</comment>
<keyword evidence="3" id="KW-0547">Nucleotide-binding</keyword>
<evidence type="ECO:0000256" key="3">
    <source>
        <dbReference type="ARBA" id="ARBA00022741"/>
    </source>
</evidence>
<sequence length="525" mass="57816">MSDNLLSSHQQVDDKFQTLLHNASAARAISQIVEGTIGPKGLDVMMVDRFGDVVISNDGVTILKFMEVNHPAARMIINTAQAQQEEVGDGTTTTTIIAGALVAEGCSYVLKGVPVTRVIEGINYARDKAVELIRQQTIKIDDIGDELLFNVACIAGRGQKDLASLILQGAKLVGKEKLCTRDYRMADAVWARELAENEVFMGTVINREPVNDEMPRRLENPVILVIDDALQPVDAEHEVIKTEAGFKYYIKAREEYEKNLHRICDAGINVVVVDRSVDDIAEQIFTERGVMVFSRVASLEIDNLCRHTGAKKVKKAVLKRDAETIRSYAGRAKRVEVDEKLKHTCFYEGSGEKWATIIVGASTEEVVEERERIAKDAASALQAALRGGVVPGGGAIEVWLAQHMEEYAKNLEGAASFGVLCFKEALLKPFYCLAANAGFNPLEKMGEVWACQNRKKNSRLTFDSDTGKIIDAVEKGIVDPAPVKIHALKAASEVATAILRINTVIRMKDDALKKTDMKKEQRGEF</sequence>
<dbReference type="OrthoDB" id="2379282at2"/>
<dbReference type="PROSITE" id="PS00751">
    <property type="entry name" value="TCP1_2"/>
    <property type="match status" value="1"/>
</dbReference>
<dbReference type="Gene3D" id="3.30.260.10">
    <property type="entry name" value="TCP-1-like chaperonin intermediate domain"/>
    <property type="match status" value="1"/>
</dbReference>
<protein>
    <submittedName>
        <fullName evidence="6">Chaperonin GroEL (HSP60 family)</fullName>
    </submittedName>
</protein>
<dbReference type="STRING" id="1123382.SAMN02745221_01111"/>
<dbReference type="GO" id="GO:0140662">
    <property type="term" value="F:ATP-dependent protein folding chaperone"/>
    <property type="evidence" value="ECO:0007669"/>
    <property type="project" value="InterPro"/>
</dbReference>
<gene>
    <name evidence="6" type="ORF">SAMN02745221_01111</name>
</gene>
<keyword evidence="7" id="KW-1185">Reference proteome</keyword>
<dbReference type="PANTHER" id="PTHR11353">
    <property type="entry name" value="CHAPERONIN"/>
    <property type="match status" value="1"/>
</dbReference>
<dbReference type="RefSeq" id="WP_073091210.1">
    <property type="nucleotide sequence ID" value="NZ_FQWY01000015.1"/>
</dbReference>
<evidence type="ECO:0000313" key="7">
    <source>
        <dbReference type="Proteomes" id="UP000242329"/>
    </source>
</evidence>
<accession>A0A1M5N791</accession>
<comment type="similarity">
    <text evidence="2">Belongs to the TCP-1 chaperonin family.</text>
</comment>
<evidence type="ECO:0000256" key="2">
    <source>
        <dbReference type="ARBA" id="ARBA00008020"/>
    </source>
</evidence>
<evidence type="ECO:0000256" key="5">
    <source>
        <dbReference type="ARBA" id="ARBA00023186"/>
    </source>
</evidence>
<dbReference type="PRINTS" id="PR00304">
    <property type="entry name" value="TCOMPLEXTCP1"/>
</dbReference>
<dbReference type="Proteomes" id="UP000242329">
    <property type="component" value="Unassembled WGS sequence"/>
</dbReference>
<evidence type="ECO:0000256" key="4">
    <source>
        <dbReference type="ARBA" id="ARBA00022840"/>
    </source>
</evidence>
<dbReference type="InterPro" id="IPR027413">
    <property type="entry name" value="GROEL-like_equatorial_sf"/>
</dbReference>
<evidence type="ECO:0000256" key="1">
    <source>
        <dbReference type="ARBA" id="ARBA00006607"/>
    </source>
</evidence>
<dbReference type="AlphaFoldDB" id="A0A1M5N791"/>
<dbReference type="SUPFAM" id="SSF48592">
    <property type="entry name" value="GroEL equatorial domain-like"/>
    <property type="match status" value="1"/>
</dbReference>
<proteinExistence type="inferred from homology"/>
<organism evidence="6 7">
    <name type="scientific">Thermosyntropha lipolytica DSM 11003</name>
    <dbReference type="NCBI Taxonomy" id="1123382"/>
    <lineage>
        <taxon>Bacteria</taxon>
        <taxon>Bacillati</taxon>
        <taxon>Bacillota</taxon>
        <taxon>Clostridia</taxon>
        <taxon>Eubacteriales</taxon>
        <taxon>Syntrophomonadaceae</taxon>
        <taxon>Thermosyntropha</taxon>
    </lineage>
</organism>
<dbReference type="EMBL" id="FQWY01000015">
    <property type="protein sequence ID" value="SHG85361.1"/>
    <property type="molecule type" value="Genomic_DNA"/>
</dbReference>
<dbReference type="GO" id="GO:0016887">
    <property type="term" value="F:ATP hydrolysis activity"/>
    <property type="evidence" value="ECO:0007669"/>
    <property type="project" value="InterPro"/>
</dbReference>
<dbReference type="InterPro" id="IPR017998">
    <property type="entry name" value="Chaperone_TCP-1"/>
</dbReference>
<dbReference type="GO" id="GO:0005524">
    <property type="term" value="F:ATP binding"/>
    <property type="evidence" value="ECO:0007669"/>
    <property type="project" value="UniProtKB-KW"/>
</dbReference>
<dbReference type="SUPFAM" id="SSF52029">
    <property type="entry name" value="GroEL apical domain-like"/>
    <property type="match status" value="1"/>
</dbReference>
<dbReference type="Pfam" id="PF00118">
    <property type="entry name" value="Cpn60_TCP1"/>
    <property type="match status" value="1"/>
</dbReference>
<keyword evidence="5" id="KW-0143">Chaperone</keyword>
<dbReference type="InterPro" id="IPR002423">
    <property type="entry name" value="Cpn60/GroEL/TCP-1"/>
</dbReference>